<gene>
    <name evidence="1" type="ORF">Zmor_011373</name>
</gene>
<dbReference type="Proteomes" id="UP001168821">
    <property type="component" value="Unassembled WGS sequence"/>
</dbReference>
<keyword evidence="2" id="KW-1185">Reference proteome</keyword>
<evidence type="ECO:0000313" key="2">
    <source>
        <dbReference type="Proteomes" id="UP001168821"/>
    </source>
</evidence>
<protein>
    <submittedName>
        <fullName evidence="1">Uncharacterized protein</fullName>
    </submittedName>
</protein>
<evidence type="ECO:0000313" key="1">
    <source>
        <dbReference type="EMBL" id="KAJ3659699.1"/>
    </source>
</evidence>
<dbReference type="EMBL" id="JALNTZ010000003">
    <property type="protein sequence ID" value="KAJ3659699.1"/>
    <property type="molecule type" value="Genomic_DNA"/>
</dbReference>
<sequence length="144" mass="16806">MTESYFRNGVAIEGEWHYNSGAVLQEFQQKCPDFNFIVADFSNVVRNTVRVFPETDRHKKGTGRPTLCTNEVIEDVEERMENNPSTSLRHLSQEVELSGATCHEIVKKKLQLFPYNLHAYHELLPADFNRRIAYRILMMITSWI</sequence>
<dbReference type="PANTHER" id="PTHR47326">
    <property type="entry name" value="TRANSPOSABLE ELEMENT TC3 TRANSPOSASE-LIKE PROTEIN"/>
    <property type="match status" value="1"/>
</dbReference>
<organism evidence="1 2">
    <name type="scientific">Zophobas morio</name>
    <dbReference type="NCBI Taxonomy" id="2755281"/>
    <lineage>
        <taxon>Eukaryota</taxon>
        <taxon>Metazoa</taxon>
        <taxon>Ecdysozoa</taxon>
        <taxon>Arthropoda</taxon>
        <taxon>Hexapoda</taxon>
        <taxon>Insecta</taxon>
        <taxon>Pterygota</taxon>
        <taxon>Neoptera</taxon>
        <taxon>Endopterygota</taxon>
        <taxon>Coleoptera</taxon>
        <taxon>Polyphaga</taxon>
        <taxon>Cucujiformia</taxon>
        <taxon>Tenebrionidae</taxon>
        <taxon>Zophobas</taxon>
    </lineage>
</organism>
<comment type="caution">
    <text evidence="1">The sequence shown here is derived from an EMBL/GenBank/DDBJ whole genome shotgun (WGS) entry which is preliminary data.</text>
</comment>
<dbReference type="PANTHER" id="PTHR47326:SF1">
    <property type="entry name" value="HTH PSQ-TYPE DOMAIN-CONTAINING PROTEIN"/>
    <property type="match status" value="1"/>
</dbReference>
<reference evidence="1" key="1">
    <citation type="journal article" date="2023" name="G3 (Bethesda)">
        <title>Whole genome assemblies of Zophobas morio and Tenebrio molitor.</title>
        <authorList>
            <person name="Kaur S."/>
            <person name="Stinson S.A."/>
            <person name="diCenzo G.C."/>
        </authorList>
    </citation>
    <scope>NUCLEOTIDE SEQUENCE</scope>
    <source>
        <strain evidence="1">QUZm001</strain>
    </source>
</reference>
<name>A0AA38IV18_9CUCU</name>
<accession>A0AA38IV18</accession>
<dbReference type="AlphaFoldDB" id="A0AA38IV18"/>
<proteinExistence type="predicted"/>